<dbReference type="InterPro" id="IPR037045">
    <property type="entry name" value="S8pro/Inhibitor_I9_sf"/>
</dbReference>
<comment type="caution">
    <text evidence="11">The sequence shown here is derived from an EMBL/GenBank/DDBJ whole genome shotgun (WGS) entry which is preliminary data.</text>
</comment>
<feature type="active site" description="Charge relay system" evidence="5 6">
    <location>
        <position position="348"/>
    </location>
</feature>
<keyword evidence="3 6" id="KW-0378">Hydrolase</keyword>
<evidence type="ECO:0000256" key="6">
    <source>
        <dbReference type="PROSITE-ProRule" id="PRU01240"/>
    </source>
</evidence>
<keyword evidence="2 6" id="KW-0645">Protease</keyword>
<dbReference type="GO" id="GO:0004252">
    <property type="term" value="F:serine-type endopeptidase activity"/>
    <property type="evidence" value="ECO:0007669"/>
    <property type="project" value="UniProtKB-UniRule"/>
</dbReference>
<evidence type="ECO:0000256" key="4">
    <source>
        <dbReference type="ARBA" id="ARBA00022825"/>
    </source>
</evidence>
<dbReference type="PANTHER" id="PTHR43806">
    <property type="entry name" value="PEPTIDASE S8"/>
    <property type="match status" value="1"/>
</dbReference>
<feature type="active site" description="Charge relay system" evidence="5 6">
    <location>
        <position position="194"/>
    </location>
</feature>
<evidence type="ECO:0000259" key="9">
    <source>
        <dbReference type="Pfam" id="PF00082"/>
    </source>
</evidence>
<gene>
    <name evidence="11" type="ORF">L1785_20330</name>
</gene>
<dbReference type="AlphaFoldDB" id="A0AA41QID9"/>
<keyword evidence="12" id="KW-1185">Reference proteome</keyword>
<dbReference type="Proteomes" id="UP001165405">
    <property type="component" value="Unassembled WGS sequence"/>
</dbReference>
<sequence length="403" mass="39725">MPNRTMLRRASAALAGAAALLAPLAVAPATAAEPEATILGAAAPNAIAGSYIVVLKDPTVSTAGVKSTAAGLAAKFGGDVAQTWSAGVKGFEVELSAGQAKKLAADPAVAYVEQNATVSIAATQAPTPSWGLDRIDQRALPLNSSYTYPNTGSGVTAYIVDTGILTTHTDFGGRAVSGYDFVDNDSNATDCNGHGTHVAGTVGGSSYGVAKGVSLVGVRVLDCAGSGTWAGVVAGINWVASDHAAGEAAVANMSLGGGTSAAVNDAVAAAIADGVTFAVAAGNDNRDACRFSPASTPTAITVGATTSTDARASYSNFGTCVDIFAPGSSITSAWYTSTTATNTISGTSMATPHVAGAAALVLAAHPGYTPAQVRDTLVSTATAGVVTNPGRNSPNVLLYVGAL</sequence>
<dbReference type="InterPro" id="IPR023827">
    <property type="entry name" value="Peptidase_S8_Asp-AS"/>
</dbReference>
<dbReference type="Pfam" id="PF05922">
    <property type="entry name" value="Inhibitor_I9"/>
    <property type="match status" value="1"/>
</dbReference>
<name>A0AA41QID9_9MICO</name>
<organism evidence="11 12">
    <name type="scientific">Antribacter soli</name>
    <dbReference type="NCBI Taxonomy" id="2910976"/>
    <lineage>
        <taxon>Bacteria</taxon>
        <taxon>Bacillati</taxon>
        <taxon>Actinomycetota</taxon>
        <taxon>Actinomycetes</taxon>
        <taxon>Micrococcales</taxon>
        <taxon>Promicromonosporaceae</taxon>
        <taxon>Antribacter</taxon>
    </lineage>
</organism>
<dbReference type="SUPFAM" id="SSF54897">
    <property type="entry name" value="Protease propeptides/inhibitors"/>
    <property type="match status" value="1"/>
</dbReference>
<protein>
    <submittedName>
        <fullName evidence="11">S8 family peptidase</fullName>
    </submittedName>
</protein>
<evidence type="ECO:0000313" key="11">
    <source>
        <dbReference type="EMBL" id="MCF4123320.1"/>
    </source>
</evidence>
<keyword evidence="8" id="KW-0732">Signal</keyword>
<dbReference type="Pfam" id="PF00082">
    <property type="entry name" value="Peptidase_S8"/>
    <property type="match status" value="1"/>
</dbReference>
<evidence type="ECO:0000256" key="3">
    <source>
        <dbReference type="ARBA" id="ARBA00022801"/>
    </source>
</evidence>
<dbReference type="GO" id="GO:0006508">
    <property type="term" value="P:proteolysis"/>
    <property type="evidence" value="ECO:0007669"/>
    <property type="project" value="UniProtKB-KW"/>
</dbReference>
<dbReference type="GO" id="GO:0005615">
    <property type="term" value="C:extracellular space"/>
    <property type="evidence" value="ECO:0007669"/>
    <property type="project" value="TreeGrafter"/>
</dbReference>
<evidence type="ECO:0000313" key="12">
    <source>
        <dbReference type="Proteomes" id="UP001165405"/>
    </source>
</evidence>
<dbReference type="PROSITE" id="PS00138">
    <property type="entry name" value="SUBTILASE_SER"/>
    <property type="match status" value="1"/>
</dbReference>
<dbReference type="PROSITE" id="PS00136">
    <property type="entry name" value="SUBTILASE_ASP"/>
    <property type="match status" value="1"/>
</dbReference>
<dbReference type="InterPro" id="IPR023828">
    <property type="entry name" value="Peptidase_S8_Ser-AS"/>
</dbReference>
<proteinExistence type="inferred from homology"/>
<evidence type="ECO:0000256" key="1">
    <source>
        <dbReference type="ARBA" id="ARBA00011073"/>
    </source>
</evidence>
<feature type="chain" id="PRO_5041396093" evidence="8">
    <location>
        <begin position="32"/>
        <end position="403"/>
    </location>
</feature>
<dbReference type="InterPro" id="IPR022398">
    <property type="entry name" value="Peptidase_S8_His-AS"/>
</dbReference>
<dbReference type="FunFam" id="3.40.50.200:FF:000014">
    <property type="entry name" value="Proteinase K"/>
    <property type="match status" value="1"/>
</dbReference>
<feature type="domain" description="Inhibitor I9" evidence="10">
    <location>
        <begin position="50"/>
        <end position="120"/>
    </location>
</feature>
<evidence type="ECO:0000256" key="5">
    <source>
        <dbReference type="PIRSR" id="PIRSR615500-1"/>
    </source>
</evidence>
<reference evidence="11" key="1">
    <citation type="submission" date="2022-01" db="EMBL/GenBank/DDBJ databases">
        <title>Antribacter sp. nov., isolated from Guizhou of China.</title>
        <authorList>
            <person name="Chengliang C."/>
            <person name="Ya Z."/>
        </authorList>
    </citation>
    <scope>NUCLEOTIDE SEQUENCE</scope>
    <source>
        <strain evidence="11">KLBMP 9083</strain>
    </source>
</reference>
<dbReference type="InterPro" id="IPR010259">
    <property type="entry name" value="S8pro/Inhibitor_I9"/>
</dbReference>
<dbReference type="CDD" id="cd04077">
    <property type="entry name" value="Peptidases_S8_PCSK9_ProteinaseK_like"/>
    <property type="match status" value="1"/>
</dbReference>
<dbReference type="PANTHER" id="PTHR43806:SF11">
    <property type="entry name" value="CEREVISIN-RELATED"/>
    <property type="match status" value="1"/>
</dbReference>
<dbReference type="EMBL" id="JAKGSG010000058">
    <property type="protein sequence ID" value="MCF4123320.1"/>
    <property type="molecule type" value="Genomic_DNA"/>
</dbReference>
<dbReference type="PROSITE" id="PS00137">
    <property type="entry name" value="SUBTILASE_HIS"/>
    <property type="match status" value="1"/>
</dbReference>
<dbReference type="InterPro" id="IPR015500">
    <property type="entry name" value="Peptidase_S8_subtilisin-rel"/>
</dbReference>
<comment type="similarity">
    <text evidence="1 6 7">Belongs to the peptidase S8 family.</text>
</comment>
<dbReference type="Gene3D" id="3.30.70.80">
    <property type="entry name" value="Peptidase S8 propeptide/proteinase inhibitor I9"/>
    <property type="match status" value="1"/>
</dbReference>
<dbReference type="InterPro" id="IPR000209">
    <property type="entry name" value="Peptidase_S8/S53_dom"/>
</dbReference>
<dbReference type="SUPFAM" id="SSF52743">
    <property type="entry name" value="Subtilisin-like"/>
    <property type="match status" value="1"/>
</dbReference>
<keyword evidence="4 6" id="KW-0720">Serine protease</keyword>
<dbReference type="Gene3D" id="3.40.50.200">
    <property type="entry name" value="Peptidase S8/S53 domain"/>
    <property type="match status" value="1"/>
</dbReference>
<dbReference type="InterPro" id="IPR036852">
    <property type="entry name" value="Peptidase_S8/S53_dom_sf"/>
</dbReference>
<dbReference type="RefSeq" id="WP_236091130.1">
    <property type="nucleotide sequence ID" value="NZ_JAKGSG010000058.1"/>
</dbReference>
<feature type="active site" description="Charge relay system" evidence="5 6">
    <location>
        <position position="161"/>
    </location>
</feature>
<dbReference type="PROSITE" id="PS51892">
    <property type="entry name" value="SUBTILASE"/>
    <property type="match status" value="1"/>
</dbReference>
<dbReference type="InterPro" id="IPR050131">
    <property type="entry name" value="Peptidase_S8_subtilisin-like"/>
</dbReference>
<dbReference type="PRINTS" id="PR00723">
    <property type="entry name" value="SUBTILISIN"/>
</dbReference>
<feature type="signal peptide" evidence="8">
    <location>
        <begin position="1"/>
        <end position="31"/>
    </location>
</feature>
<evidence type="ECO:0000259" key="10">
    <source>
        <dbReference type="Pfam" id="PF05922"/>
    </source>
</evidence>
<evidence type="ECO:0000256" key="7">
    <source>
        <dbReference type="RuleBase" id="RU003355"/>
    </source>
</evidence>
<feature type="domain" description="Peptidase S8/S53" evidence="9">
    <location>
        <begin position="152"/>
        <end position="384"/>
    </location>
</feature>
<accession>A0AA41QID9</accession>
<evidence type="ECO:0000256" key="2">
    <source>
        <dbReference type="ARBA" id="ARBA00022670"/>
    </source>
</evidence>
<dbReference type="InterPro" id="IPR034193">
    <property type="entry name" value="PCSK9_ProteinaseK-like"/>
</dbReference>
<evidence type="ECO:0000256" key="8">
    <source>
        <dbReference type="SAM" id="SignalP"/>
    </source>
</evidence>